<feature type="region of interest" description="Disordered" evidence="1">
    <location>
        <begin position="1"/>
        <end position="25"/>
    </location>
</feature>
<accession>A0A1B6LUD9</accession>
<feature type="region of interest" description="Disordered" evidence="1">
    <location>
        <begin position="42"/>
        <end position="117"/>
    </location>
</feature>
<gene>
    <name evidence="2" type="ORF">g.51017</name>
</gene>
<feature type="non-terminal residue" evidence="2">
    <location>
        <position position="117"/>
    </location>
</feature>
<proteinExistence type="predicted"/>
<dbReference type="AlphaFoldDB" id="A0A1B6LUD9"/>
<reference evidence="2" key="1">
    <citation type="submission" date="2015-11" db="EMBL/GenBank/DDBJ databases">
        <title>De novo transcriptome assembly of four potential Pierce s Disease insect vectors from Arizona vineyards.</title>
        <authorList>
            <person name="Tassone E.E."/>
        </authorList>
    </citation>
    <scope>NUCLEOTIDE SEQUENCE</scope>
</reference>
<feature type="compositionally biased region" description="Polar residues" evidence="1">
    <location>
        <begin position="99"/>
        <end position="110"/>
    </location>
</feature>
<organism evidence="2">
    <name type="scientific">Graphocephala atropunctata</name>
    <dbReference type="NCBI Taxonomy" id="36148"/>
    <lineage>
        <taxon>Eukaryota</taxon>
        <taxon>Metazoa</taxon>
        <taxon>Ecdysozoa</taxon>
        <taxon>Arthropoda</taxon>
        <taxon>Hexapoda</taxon>
        <taxon>Insecta</taxon>
        <taxon>Pterygota</taxon>
        <taxon>Neoptera</taxon>
        <taxon>Paraneoptera</taxon>
        <taxon>Hemiptera</taxon>
        <taxon>Auchenorrhyncha</taxon>
        <taxon>Membracoidea</taxon>
        <taxon>Cicadellidae</taxon>
        <taxon>Cicadellinae</taxon>
        <taxon>Cicadellini</taxon>
        <taxon>Graphocephala</taxon>
    </lineage>
</organism>
<evidence type="ECO:0000313" key="2">
    <source>
        <dbReference type="EMBL" id="JAT27292.1"/>
    </source>
</evidence>
<evidence type="ECO:0000256" key="1">
    <source>
        <dbReference type="SAM" id="MobiDB-lite"/>
    </source>
</evidence>
<name>A0A1B6LUD9_9HEMI</name>
<protein>
    <submittedName>
        <fullName evidence="2">Uncharacterized protein</fullName>
    </submittedName>
</protein>
<dbReference type="EMBL" id="GEBQ01012685">
    <property type="protein sequence ID" value="JAT27292.1"/>
    <property type="molecule type" value="Transcribed_RNA"/>
</dbReference>
<feature type="non-terminal residue" evidence="2">
    <location>
        <position position="1"/>
    </location>
</feature>
<sequence length="117" mass="13578">TMELTEQPEGAPPPEPHPKQPSHVTYRHPWWPMYEMVPDNTSSEFLLAEPVDPGGEEEEKEEPKPPPIVRVNFPPDMDTSSRRGSRYLQSHAIRRRSRSMSAWSDISRSSWKLDERV</sequence>